<dbReference type="RefSeq" id="WP_112633614.1">
    <property type="nucleotide sequence ID" value="NZ_QMEV01000029.1"/>
</dbReference>
<dbReference type="Pfam" id="PF08448">
    <property type="entry name" value="PAS_4"/>
    <property type="match status" value="1"/>
</dbReference>
<dbReference type="AlphaFoldDB" id="A0A329LYL6"/>
<dbReference type="Gene3D" id="1.10.10.10">
    <property type="entry name" value="Winged helix-like DNA-binding domain superfamily/Winged helix DNA-binding domain"/>
    <property type="match status" value="1"/>
</dbReference>
<reference evidence="2 3" key="1">
    <citation type="submission" date="2018-06" db="EMBL/GenBank/DDBJ databases">
        <title>NTM in soil in Japan.</title>
        <authorList>
            <person name="Ohya K."/>
        </authorList>
    </citation>
    <scope>NUCLEOTIDE SEQUENCE [LARGE SCALE GENOMIC DNA]</scope>
    <source>
        <strain evidence="2 3">GF28</strain>
    </source>
</reference>
<dbReference type="InterPro" id="IPR013656">
    <property type="entry name" value="PAS_4"/>
</dbReference>
<gene>
    <name evidence="2" type="ORF">DQP57_14560</name>
</gene>
<proteinExistence type="predicted"/>
<evidence type="ECO:0000313" key="3">
    <source>
        <dbReference type="Proteomes" id="UP000250915"/>
    </source>
</evidence>
<comment type="caution">
    <text evidence="2">The sequence shown here is derived from an EMBL/GenBank/DDBJ whole genome shotgun (WGS) entry which is preliminary data.</text>
</comment>
<dbReference type="GO" id="GO:0016301">
    <property type="term" value="F:kinase activity"/>
    <property type="evidence" value="ECO:0007669"/>
    <property type="project" value="UniProtKB-KW"/>
</dbReference>
<dbReference type="GO" id="GO:0003723">
    <property type="term" value="F:RNA binding"/>
    <property type="evidence" value="ECO:0007669"/>
    <property type="project" value="InterPro"/>
</dbReference>
<keyword evidence="2" id="KW-0808">Transferase</keyword>
<accession>A0A329LYL6</accession>
<dbReference type="Pfam" id="PF03861">
    <property type="entry name" value="ANTAR"/>
    <property type="match status" value="1"/>
</dbReference>
<dbReference type="EMBL" id="QMEV01000029">
    <property type="protein sequence ID" value="RAV09727.1"/>
    <property type="molecule type" value="Genomic_DNA"/>
</dbReference>
<dbReference type="OrthoDB" id="9808408at2"/>
<dbReference type="InterPro" id="IPR036388">
    <property type="entry name" value="WH-like_DNA-bd_sf"/>
</dbReference>
<name>A0A329LYL6_9MYCO</name>
<dbReference type="PROSITE" id="PS50921">
    <property type="entry name" value="ANTAR"/>
    <property type="match status" value="1"/>
</dbReference>
<dbReference type="InterPro" id="IPR011006">
    <property type="entry name" value="CheY-like_superfamily"/>
</dbReference>
<evidence type="ECO:0000259" key="1">
    <source>
        <dbReference type="PROSITE" id="PS50921"/>
    </source>
</evidence>
<keyword evidence="2" id="KW-0418">Kinase</keyword>
<dbReference type="SUPFAM" id="SSF52172">
    <property type="entry name" value="CheY-like"/>
    <property type="match status" value="1"/>
</dbReference>
<organism evidence="2 3">
    <name type="scientific">Mycobacterium colombiense</name>
    <dbReference type="NCBI Taxonomy" id="339268"/>
    <lineage>
        <taxon>Bacteria</taxon>
        <taxon>Bacillati</taxon>
        <taxon>Actinomycetota</taxon>
        <taxon>Actinomycetes</taxon>
        <taxon>Mycobacteriales</taxon>
        <taxon>Mycobacteriaceae</taxon>
        <taxon>Mycobacterium</taxon>
        <taxon>Mycobacterium avium complex (MAC)</taxon>
    </lineage>
</organism>
<dbReference type="InterPro" id="IPR005561">
    <property type="entry name" value="ANTAR"/>
</dbReference>
<dbReference type="Gene3D" id="3.30.450.20">
    <property type="entry name" value="PAS domain"/>
    <property type="match status" value="1"/>
</dbReference>
<dbReference type="SMART" id="SM01012">
    <property type="entry name" value="ANTAR"/>
    <property type="match status" value="1"/>
</dbReference>
<sequence length="254" mass="28077">MRNQDQFDVIARDLVRGAPGVCCLLLDSGLRIRAASPAYEHVTLREHDELPGQYLFDAFPDNPNDPHADGTAKLASSLETAMHSGHTHKMRLQRYDIRNPANPEEYLPKVWSPTNSPLLDHGELVGVVHCVTEVSESKQVLAEVTRDVEQGGSWDPGELLHTLEAVNAVETARHLQRQRALSDEVTQLMRAIDTRDTIGQAKGMLMERFKIDAAAAFGLLTRLSQETNTRVEQIARMLVESEQPPTGPAGRGSS</sequence>
<dbReference type="Proteomes" id="UP000250915">
    <property type="component" value="Unassembled WGS sequence"/>
</dbReference>
<feature type="domain" description="ANTAR" evidence="1">
    <location>
        <begin position="178"/>
        <end position="239"/>
    </location>
</feature>
<protein>
    <submittedName>
        <fullName evidence="2">Histidine kinase</fullName>
    </submittedName>
</protein>
<evidence type="ECO:0000313" key="2">
    <source>
        <dbReference type="EMBL" id="RAV09727.1"/>
    </source>
</evidence>